<dbReference type="Pfam" id="PF10294">
    <property type="entry name" value="Methyltransf_16"/>
    <property type="match status" value="1"/>
</dbReference>
<dbReference type="Proteomes" id="UP000286045">
    <property type="component" value="Unassembled WGS sequence"/>
</dbReference>
<gene>
    <name evidence="1" type="ORF">EKO27_g9516</name>
</gene>
<dbReference type="CDD" id="cd02440">
    <property type="entry name" value="AdoMet_MTases"/>
    <property type="match status" value="1"/>
</dbReference>
<dbReference type="PANTHER" id="PTHR14614">
    <property type="entry name" value="HEPATOCELLULAR CARCINOMA-ASSOCIATED ANTIGEN"/>
    <property type="match status" value="1"/>
</dbReference>
<dbReference type="AlphaFoldDB" id="A0A439CTX8"/>
<keyword evidence="2" id="KW-1185">Reference proteome</keyword>
<organism evidence="1 2">
    <name type="scientific">Xylaria grammica</name>
    <dbReference type="NCBI Taxonomy" id="363999"/>
    <lineage>
        <taxon>Eukaryota</taxon>
        <taxon>Fungi</taxon>
        <taxon>Dikarya</taxon>
        <taxon>Ascomycota</taxon>
        <taxon>Pezizomycotina</taxon>
        <taxon>Sordariomycetes</taxon>
        <taxon>Xylariomycetidae</taxon>
        <taxon>Xylariales</taxon>
        <taxon>Xylariaceae</taxon>
        <taxon>Xylaria</taxon>
    </lineage>
</organism>
<dbReference type="EMBL" id="RYZI01000423">
    <property type="protein sequence ID" value="RWA05586.1"/>
    <property type="molecule type" value="Genomic_DNA"/>
</dbReference>
<proteinExistence type="predicted"/>
<sequence>MAKTYRDISPEDFPQVWQRPSFDDLLACLKQLHIDPLIWSPGEPRKTSQENQENTARSRRLVISYLGSIVSNALQWIKDDDQKELIWEEASRCLSQRCGRAGMGEITRRWPFQNRQVPFELIVREPPITGDSLGHKTWGSSFLMAQLLDSLTSGSLAHLLTPGRRESLKILELGSGTGLLGIAAAAMWQAAVVLSDLPEIMPNLDFNIGQNRATVERLGGHVSSGVLIWGAESGNDSKFSPGNRFDIILAADSLYDDNHPDLLSSAIREQLSDNPDSRVIVMVPLRDKTTSRLAAQFRSNINDSPLPLAVLEEHTLTVQDDWGDDDDDSQAVECWWAIFGRQPA</sequence>
<dbReference type="SUPFAM" id="SSF53335">
    <property type="entry name" value="S-adenosyl-L-methionine-dependent methyltransferases"/>
    <property type="match status" value="1"/>
</dbReference>
<comment type="caution">
    <text evidence="1">The sequence shown here is derived from an EMBL/GenBank/DDBJ whole genome shotgun (WGS) entry which is preliminary data.</text>
</comment>
<accession>A0A439CTX8</accession>
<evidence type="ECO:0008006" key="3">
    <source>
        <dbReference type="Google" id="ProtNLM"/>
    </source>
</evidence>
<reference evidence="1 2" key="1">
    <citation type="submission" date="2018-12" db="EMBL/GenBank/DDBJ databases">
        <title>Draft genome sequence of Xylaria grammica IHI A82.</title>
        <authorList>
            <person name="Buettner E."/>
            <person name="Kellner H."/>
        </authorList>
    </citation>
    <scope>NUCLEOTIDE SEQUENCE [LARGE SCALE GENOMIC DNA]</scope>
    <source>
        <strain evidence="1 2">IHI A82</strain>
    </source>
</reference>
<dbReference type="Gene3D" id="3.40.50.150">
    <property type="entry name" value="Vaccinia Virus protein VP39"/>
    <property type="match status" value="1"/>
</dbReference>
<protein>
    <recommendedName>
        <fullName evidence="3">FAM86 N-terminal domain-containing protein</fullName>
    </recommendedName>
</protein>
<dbReference type="PANTHER" id="PTHR14614:SF156">
    <property type="entry name" value="PROTEIN-LYSINE N-METHYLTRANSFERASE EFM2"/>
    <property type="match status" value="1"/>
</dbReference>
<dbReference type="STRING" id="363999.A0A439CTX8"/>
<evidence type="ECO:0000313" key="1">
    <source>
        <dbReference type="EMBL" id="RWA05586.1"/>
    </source>
</evidence>
<dbReference type="InterPro" id="IPR029063">
    <property type="entry name" value="SAM-dependent_MTases_sf"/>
</dbReference>
<evidence type="ECO:0000313" key="2">
    <source>
        <dbReference type="Proteomes" id="UP000286045"/>
    </source>
</evidence>
<name>A0A439CTX8_9PEZI</name>
<dbReference type="InterPro" id="IPR019410">
    <property type="entry name" value="Methyltransf_16"/>
</dbReference>
<dbReference type="GO" id="GO:0005829">
    <property type="term" value="C:cytosol"/>
    <property type="evidence" value="ECO:0007669"/>
    <property type="project" value="TreeGrafter"/>
</dbReference>
<dbReference type="GO" id="GO:0008757">
    <property type="term" value="F:S-adenosylmethionine-dependent methyltransferase activity"/>
    <property type="evidence" value="ECO:0007669"/>
    <property type="project" value="UniProtKB-ARBA"/>
</dbReference>